<name>A0ABR7RQB1_9PROT</name>
<protein>
    <submittedName>
        <fullName evidence="3">IS5 family transposase</fullName>
    </submittedName>
</protein>
<feature type="domain" description="Insertion element IS402-like" evidence="2">
    <location>
        <begin position="18"/>
        <end position="90"/>
    </location>
</feature>
<dbReference type="Pfam" id="PF01609">
    <property type="entry name" value="DDE_Tnp_1"/>
    <property type="match status" value="1"/>
</dbReference>
<reference evidence="3 4" key="1">
    <citation type="journal article" date="2013" name="Int. J. Syst. Evol. Microbiol.">
        <title>Roseomonas aerophila sp. nov., isolated from air.</title>
        <authorList>
            <person name="Kim S.J."/>
            <person name="Weon H.Y."/>
            <person name="Ahn J.H."/>
            <person name="Hong S.B."/>
            <person name="Seok S.J."/>
            <person name="Whang K.S."/>
            <person name="Kwon S.W."/>
        </authorList>
    </citation>
    <scope>NUCLEOTIDE SEQUENCE [LARGE SCALE GENOMIC DNA]</scope>
    <source>
        <strain evidence="3 4">NBRC 108923</strain>
    </source>
</reference>
<dbReference type="InterPro" id="IPR052909">
    <property type="entry name" value="Transposase_6_like"/>
</dbReference>
<sequence>MGLRWKGRRPVSCGRYGLRDDQWERIKDLLPGRAGGVGRPAQDNRRFVEAVLFRYRAGIPWRDLPERYGPWKVVHTRFSRWARRGVWERLLQALAVDADNEYAMIDATLVRAHQHSAGAAKKPCREEAIGPARGGLSTKIHALVDALGNPLSFHLTPGQAHDLCGSDVLLPRIVAPTLLADRAYDTDQRVIDRLRAAGKTAAIPPKRHRKRPQPFDRDLYAARHLVENFFCKLKQFRAIATRYDKRAIHFLAGVHAAAAYLWLV</sequence>
<dbReference type="NCBIfam" id="NF033580">
    <property type="entry name" value="transpos_IS5_3"/>
    <property type="match status" value="1"/>
</dbReference>
<comment type="caution">
    <text evidence="3">The sequence shown here is derived from an EMBL/GenBank/DDBJ whole genome shotgun (WGS) entry which is preliminary data.</text>
</comment>
<dbReference type="InterPro" id="IPR002559">
    <property type="entry name" value="Transposase_11"/>
</dbReference>
<organism evidence="3 4">
    <name type="scientific">Teichococcus aerophilus</name>
    <dbReference type="NCBI Taxonomy" id="1224513"/>
    <lineage>
        <taxon>Bacteria</taxon>
        <taxon>Pseudomonadati</taxon>
        <taxon>Pseudomonadota</taxon>
        <taxon>Alphaproteobacteria</taxon>
        <taxon>Acetobacterales</taxon>
        <taxon>Roseomonadaceae</taxon>
        <taxon>Roseomonas</taxon>
    </lineage>
</organism>
<dbReference type="RefSeq" id="WP_187785624.1">
    <property type="nucleotide sequence ID" value="NZ_JACTVA010000033.1"/>
</dbReference>
<dbReference type="EMBL" id="JACTVA010000033">
    <property type="protein sequence ID" value="MBC9208466.1"/>
    <property type="molecule type" value="Genomic_DNA"/>
</dbReference>
<evidence type="ECO:0000313" key="4">
    <source>
        <dbReference type="Proteomes" id="UP000626026"/>
    </source>
</evidence>
<dbReference type="PANTHER" id="PTHR46637">
    <property type="entry name" value="TIS1421-TRANSPOSASE PROTEIN A"/>
    <property type="match status" value="1"/>
</dbReference>
<evidence type="ECO:0000259" key="2">
    <source>
        <dbReference type="Pfam" id="PF13340"/>
    </source>
</evidence>
<gene>
    <name evidence="3" type="ORF">IBL26_16585</name>
</gene>
<feature type="domain" description="Transposase IS4-like" evidence="1">
    <location>
        <begin position="105"/>
        <end position="262"/>
    </location>
</feature>
<dbReference type="Pfam" id="PF13340">
    <property type="entry name" value="DUF4096"/>
    <property type="match status" value="1"/>
</dbReference>
<proteinExistence type="predicted"/>
<dbReference type="PANTHER" id="PTHR46637:SF1">
    <property type="entry name" value="BLL5188 PROTEIN"/>
    <property type="match status" value="1"/>
</dbReference>
<dbReference type="InterPro" id="IPR025161">
    <property type="entry name" value="IS402-like_dom"/>
</dbReference>
<dbReference type="Proteomes" id="UP000626026">
    <property type="component" value="Unassembled WGS sequence"/>
</dbReference>
<evidence type="ECO:0000313" key="3">
    <source>
        <dbReference type="EMBL" id="MBC9208466.1"/>
    </source>
</evidence>
<accession>A0ABR7RQB1</accession>
<evidence type="ECO:0000259" key="1">
    <source>
        <dbReference type="Pfam" id="PF01609"/>
    </source>
</evidence>
<keyword evidence="4" id="KW-1185">Reference proteome</keyword>